<reference evidence="1 2" key="1">
    <citation type="submission" date="2012-05" db="EMBL/GenBank/DDBJ databases">
        <title>Finished chromosome of genome of Chamaesiphon sp. PCC 6605.</title>
        <authorList>
            <consortium name="US DOE Joint Genome Institute"/>
            <person name="Gugger M."/>
            <person name="Coursin T."/>
            <person name="Rippka R."/>
            <person name="Tandeau De Marsac N."/>
            <person name="Huntemann M."/>
            <person name="Wei C.-L."/>
            <person name="Han J."/>
            <person name="Detter J.C."/>
            <person name="Han C."/>
            <person name="Tapia R."/>
            <person name="Chen A."/>
            <person name="Kyrpides N."/>
            <person name="Mavromatis K."/>
            <person name="Markowitz V."/>
            <person name="Szeto E."/>
            <person name="Ivanova N."/>
            <person name="Pagani I."/>
            <person name="Pati A."/>
            <person name="Goodwin L."/>
            <person name="Nordberg H.P."/>
            <person name="Cantor M.N."/>
            <person name="Hua S.X."/>
            <person name="Woyke T."/>
            <person name="Kerfeld C.A."/>
        </authorList>
    </citation>
    <scope>NUCLEOTIDE SEQUENCE [LARGE SCALE GENOMIC DNA]</scope>
    <source>
        <strain evidence="2">ATCC 27169 / PCC 6605</strain>
    </source>
</reference>
<organism evidence="1 2">
    <name type="scientific">Chamaesiphon minutus (strain ATCC 27169 / PCC 6605)</name>
    <dbReference type="NCBI Taxonomy" id="1173020"/>
    <lineage>
        <taxon>Bacteria</taxon>
        <taxon>Bacillati</taxon>
        <taxon>Cyanobacteriota</taxon>
        <taxon>Cyanophyceae</taxon>
        <taxon>Gomontiellales</taxon>
        <taxon>Chamaesiphonaceae</taxon>
        <taxon>Chamaesiphon</taxon>
    </lineage>
</organism>
<dbReference type="Proteomes" id="UP000010366">
    <property type="component" value="Chromosome"/>
</dbReference>
<proteinExistence type="predicted"/>
<dbReference type="KEGG" id="cmp:Cha6605_4994"/>
<dbReference type="HOGENOM" id="CLU_935943_0_0_3"/>
<dbReference type="STRING" id="1173020.Cha6605_4994"/>
<evidence type="ECO:0000313" key="1">
    <source>
        <dbReference type="EMBL" id="AFY95901.1"/>
    </source>
</evidence>
<evidence type="ECO:0000313" key="2">
    <source>
        <dbReference type="Proteomes" id="UP000010366"/>
    </source>
</evidence>
<dbReference type="EMBL" id="CP003600">
    <property type="protein sequence ID" value="AFY95901.1"/>
    <property type="molecule type" value="Genomic_DNA"/>
</dbReference>
<keyword evidence="2" id="KW-1185">Reference proteome</keyword>
<gene>
    <name evidence="1" type="ORF">Cha6605_4994</name>
</gene>
<dbReference type="OrthoDB" id="5493242at2"/>
<name>K9UN94_CHAP6</name>
<dbReference type="AlphaFoldDB" id="K9UN94"/>
<sequence>MSSQLKDRYQRQLQSIYGLENIEFPDSLFWFCEFVVGLSAAEREDFWSALCNVEPVGPIYFLLQLAEGKSLHQILADYQAVHYLDITTDWSTWWLDGQYYDDPPEFLTCLKGEIAGEHWGLLLDDPALGFRGVGMFYNGDGSGISVHESILAAISDRFEEVIENYEDDKDNKDGFLAAAQLWQPRFDRFIIDNELNIDDARPVGVESDTGLSIILSDRISAVENERAVALLKKGRSLWFWDEDTQEKNRARLLQARGLMKTAYEIMDRPKLIAILEKVYESKLYMVDGTGWKARVDN</sequence>
<dbReference type="RefSeq" id="WP_015161989.1">
    <property type="nucleotide sequence ID" value="NC_019697.1"/>
</dbReference>
<protein>
    <submittedName>
        <fullName evidence="1">Uncharacterized protein</fullName>
    </submittedName>
</protein>
<accession>K9UN94</accession>